<comment type="subcellular location">
    <subcellularLocation>
        <location evidence="1">Endomembrane system</location>
        <topology evidence="1">Multi-pass membrane protein</topology>
    </subcellularLocation>
</comment>
<feature type="transmembrane region" description="Helical" evidence="10">
    <location>
        <begin position="90"/>
        <end position="111"/>
    </location>
</feature>
<keyword evidence="2 10" id="KW-0808">Transferase</keyword>
<feature type="compositionally biased region" description="Basic and acidic residues" evidence="11">
    <location>
        <begin position="313"/>
        <end position="337"/>
    </location>
</feature>
<dbReference type="PANTHER" id="PTHR22883:SF43">
    <property type="entry name" value="PALMITOYLTRANSFERASE APP"/>
    <property type="match status" value="1"/>
</dbReference>
<feature type="compositionally biased region" description="Basic and acidic residues" evidence="11">
    <location>
        <begin position="364"/>
        <end position="374"/>
    </location>
</feature>
<dbReference type="GO" id="GO:0006612">
    <property type="term" value="P:protein targeting to membrane"/>
    <property type="evidence" value="ECO:0007669"/>
    <property type="project" value="TreeGrafter"/>
</dbReference>
<feature type="region of interest" description="Disordered" evidence="11">
    <location>
        <begin position="264"/>
        <end position="374"/>
    </location>
</feature>
<feature type="compositionally biased region" description="Basic and acidic residues" evidence="11">
    <location>
        <begin position="525"/>
        <end position="543"/>
    </location>
</feature>
<dbReference type="Pfam" id="PF01529">
    <property type="entry name" value="DHHC"/>
    <property type="match status" value="1"/>
</dbReference>
<evidence type="ECO:0000256" key="11">
    <source>
        <dbReference type="SAM" id="MobiDB-lite"/>
    </source>
</evidence>
<dbReference type="PROSITE" id="PS50216">
    <property type="entry name" value="DHHC"/>
    <property type="match status" value="1"/>
</dbReference>
<dbReference type="VEuPathDB" id="CryptoDB:Cvel_635"/>
<feature type="transmembrane region" description="Helical" evidence="10">
    <location>
        <begin position="62"/>
        <end position="84"/>
    </location>
</feature>
<feature type="region of interest" description="Disordered" evidence="11">
    <location>
        <begin position="523"/>
        <end position="570"/>
    </location>
</feature>
<evidence type="ECO:0000256" key="3">
    <source>
        <dbReference type="ARBA" id="ARBA00022692"/>
    </source>
</evidence>
<reference evidence="13" key="1">
    <citation type="submission" date="2014-11" db="EMBL/GenBank/DDBJ databases">
        <authorList>
            <person name="Otto D Thomas"/>
            <person name="Naeem Raeece"/>
        </authorList>
    </citation>
    <scope>NUCLEOTIDE SEQUENCE</scope>
</reference>
<feature type="compositionally biased region" description="Basic and acidic residues" evidence="11">
    <location>
        <begin position="559"/>
        <end position="570"/>
    </location>
</feature>
<keyword evidence="6" id="KW-0564">Palmitate</keyword>
<name>A0A0G4GDE7_9ALVE</name>
<keyword evidence="5 10" id="KW-0472">Membrane</keyword>
<organism evidence="13">
    <name type="scientific">Chromera velia CCMP2878</name>
    <dbReference type="NCBI Taxonomy" id="1169474"/>
    <lineage>
        <taxon>Eukaryota</taxon>
        <taxon>Sar</taxon>
        <taxon>Alveolata</taxon>
        <taxon>Colpodellida</taxon>
        <taxon>Chromeraceae</taxon>
        <taxon>Chromera</taxon>
    </lineage>
</organism>
<dbReference type="InterPro" id="IPR001594">
    <property type="entry name" value="Palmitoyltrfase_DHHC"/>
</dbReference>
<dbReference type="InterPro" id="IPR039859">
    <property type="entry name" value="PFA4/ZDH16/20/ERF2-like"/>
</dbReference>
<feature type="region of interest" description="Disordered" evidence="11">
    <location>
        <begin position="181"/>
        <end position="203"/>
    </location>
</feature>
<comment type="similarity">
    <text evidence="10">Belongs to the DHHC palmitoyltransferase family.</text>
</comment>
<evidence type="ECO:0000256" key="6">
    <source>
        <dbReference type="ARBA" id="ARBA00023139"/>
    </source>
</evidence>
<gene>
    <name evidence="13" type="ORF">Cvel_635</name>
</gene>
<evidence type="ECO:0000256" key="1">
    <source>
        <dbReference type="ARBA" id="ARBA00004127"/>
    </source>
</evidence>
<keyword evidence="3 10" id="KW-0812">Transmembrane</keyword>
<dbReference type="GO" id="GO:0019706">
    <property type="term" value="F:protein-cysteine S-palmitoyltransferase activity"/>
    <property type="evidence" value="ECO:0007669"/>
    <property type="project" value="UniProtKB-EC"/>
</dbReference>
<comment type="catalytic activity">
    <reaction evidence="9 10">
        <text>L-cysteinyl-[protein] + hexadecanoyl-CoA = S-hexadecanoyl-L-cysteinyl-[protein] + CoA</text>
        <dbReference type="Rhea" id="RHEA:36683"/>
        <dbReference type="Rhea" id="RHEA-COMP:10131"/>
        <dbReference type="Rhea" id="RHEA-COMP:11032"/>
        <dbReference type="ChEBI" id="CHEBI:29950"/>
        <dbReference type="ChEBI" id="CHEBI:57287"/>
        <dbReference type="ChEBI" id="CHEBI:57379"/>
        <dbReference type="ChEBI" id="CHEBI:74151"/>
        <dbReference type="EC" id="2.3.1.225"/>
    </reaction>
</comment>
<feature type="transmembrane region" description="Helical" evidence="10">
    <location>
        <begin position="415"/>
        <end position="441"/>
    </location>
</feature>
<feature type="compositionally biased region" description="Gly residues" evidence="11">
    <location>
        <begin position="340"/>
        <end position="349"/>
    </location>
</feature>
<sequence>MLNLGFIFEWLRTLDNRERSPAELAEIERRRRARRRRQIQGYGPHIKVRSLFWKGPERVQPWWIAFSVTGLAVVFPVCSSPWIYDTVQMPYFFLVFIPVIILSFGSVTFFWSTALLDPGIVDNHLLEPSYDPESVPPSEGALEREREWRRNRDRRWDRSAAASPYSSRHMRMERIDMNLKDNGGVLREGEEDDDRGETRSEDASAVVGGQLQLGGELIGCVADELREEFESQTKCVNIEGVGRGVQGGLRGGGLKEVRVGVRRREVREEVGEEEREPSEERGGECERETEAEAGNNREEEGEAGGEGGSRAPVVEREREGHQEAPAREREKDGRLEGESGEVGDGGENGLEGEVQREAAGAVDGEEKGKRRKTARDLKIRTDETRIKYCSRCEVTTRGFDHHCVHVANCIAEDNYLCFFLFLVTTTLLCLFAGVIMTWRVIGSALRLSQENLQSVARGEPGMTAWEVSLGVLKENPDAIPVLLFAVLGFFSWGRLWVYHCWLLSKRMTTYEHILLLRAEAEEEEERRKERENKRIPAEKRSEGSEGISGKPVRQAYKSSDTEIRKKTILT</sequence>
<proteinExistence type="inferred from homology"/>
<evidence type="ECO:0000259" key="12">
    <source>
        <dbReference type="Pfam" id="PF01529"/>
    </source>
</evidence>
<feature type="domain" description="Palmitoyltransferase DHHC" evidence="12">
    <location>
        <begin position="383"/>
        <end position="513"/>
    </location>
</feature>
<keyword evidence="8 10" id="KW-0012">Acyltransferase</keyword>
<protein>
    <recommendedName>
        <fullName evidence="10">Palmitoyltransferase</fullName>
        <ecNumber evidence="10">2.3.1.225</ecNumber>
    </recommendedName>
</protein>
<dbReference type="GO" id="GO:0005783">
    <property type="term" value="C:endoplasmic reticulum"/>
    <property type="evidence" value="ECO:0007669"/>
    <property type="project" value="TreeGrafter"/>
</dbReference>
<keyword evidence="4 10" id="KW-1133">Transmembrane helix</keyword>
<evidence type="ECO:0000256" key="9">
    <source>
        <dbReference type="ARBA" id="ARBA00048048"/>
    </source>
</evidence>
<feature type="compositionally biased region" description="Basic and acidic residues" evidence="11">
    <location>
        <begin position="278"/>
        <end position="298"/>
    </location>
</feature>
<evidence type="ECO:0000256" key="10">
    <source>
        <dbReference type="RuleBase" id="RU079119"/>
    </source>
</evidence>
<dbReference type="EC" id="2.3.1.225" evidence="10"/>
<comment type="domain">
    <text evidence="10">The DHHC domain is required for palmitoyltransferase activity.</text>
</comment>
<dbReference type="EMBL" id="CDMZ01001104">
    <property type="protein sequence ID" value="CEM27295.1"/>
    <property type="molecule type" value="Genomic_DNA"/>
</dbReference>
<evidence type="ECO:0000256" key="4">
    <source>
        <dbReference type="ARBA" id="ARBA00022989"/>
    </source>
</evidence>
<dbReference type="AlphaFoldDB" id="A0A0G4GDE7"/>
<accession>A0A0G4GDE7</accession>
<dbReference type="PANTHER" id="PTHR22883">
    <property type="entry name" value="ZINC FINGER DHHC DOMAIN CONTAINING PROTEIN"/>
    <property type="match status" value="1"/>
</dbReference>
<dbReference type="GO" id="GO:0005794">
    <property type="term" value="C:Golgi apparatus"/>
    <property type="evidence" value="ECO:0007669"/>
    <property type="project" value="TreeGrafter"/>
</dbReference>
<evidence type="ECO:0000256" key="5">
    <source>
        <dbReference type="ARBA" id="ARBA00023136"/>
    </source>
</evidence>
<evidence type="ECO:0000256" key="7">
    <source>
        <dbReference type="ARBA" id="ARBA00023288"/>
    </source>
</evidence>
<evidence type="ECO:0000256" key="2">
    <source>
        <dbReference type="ARBA" id="ARBA00022679"/>
    </source>
</evidence>
<keyword evidence="7" id="KW-0449">Lipoprotein</keyword>
<evidence type="ECO:0000256" key="8">
    <source>
        <dbReference type="ARBA" id="ARBA00023315"/>
    </source>
</evidence>
<feature type="transmembrane region" description="Helical" evidence="10">
    <location>
        <begin position="478"/>
        <end position="497"/>
    </location>
</feature>
<evidence type="ECO:0000313" key="13">
    <source>
        <dbReference type="EMBL" id="CEM27295.1"/>
    </source>
</evidence>